<dbReference type="Gene3D" id="3.60.15.10">
    <property type="entry name" value="Ribonuclease Z/Hydroxyacylglutathione hydrolase-like"/>
    <property type="match status" value="1"/>
</dbReference>
<organism evidence="7 8">
    <name type="scientific">Plenodomus tracheiphilus IPT5</name>
    <dbReference type="NCBI Taxonomy" id="1408161"/>
    <lineage>
        <taxon>Eukaryota</taxon>
        <taxon>Fungi</taxon>
        <taxon>Dikarya</taxon>
        <taxon>Ascomycota</taxon>
        <taxon>Pezizomycotina</taxon>
        <taxon>Dothideomycetes</taxon>
        <taxon>Pleosporomycetidae</taxon>
        <taxon>Pleosporales</taxon>
        <taxon>Pleosporineae</taxon>
        <taxon>Leptosphaeriaceae</taxon>
        <taxon>Plenodomus</taxon>
    </lineage>
</organism>
<protein>
    <submittedName>
        <fullName evidence="7">Metallo-hydrolase/oxidoreductase</fullName>
    </submittedName>
</protein>
<feature type="domain" description="Metallo-beta-lactamase" evidence="6">
    <location>
        <begin position="36"/>
        <end position="247"/>
    </location>
</feature>
<proteinExistence type="inferred from homology"/>
<evidence type="ECO:0000313" key="8">
    <source>
        <dbReference type="Proteomes" id="UP000799423"/>
    </source>
</evidence>
<comment type="cofactor">
    <cofactor evidence="1">
        <name>Zn(2+)</name>
        <dbReference type="ChEBI" id="CHEBI:29105"/>
    </cofactor>
</comment>
<dbReference type="EMBL" id="MU006305">
    <property type="protein sequence ID" value="KAF2850737.1"/>
    <property type="molecule type" value="Genomic_DNA"/>
</dbReference>
<evidence type="ECO:0000256" key="2">
    <source>
        <dbReference type="ARBA" id="ARBA00007749"/>
    </source>
</evidence>
<dbReference type="PANTHER" id="PTHR42978:SF2">
    <property type="entry name" value="102 KBASES UNSTABLE REGION: FROM 1 TO 119443"/>
    <property type="match status" value="1"/>
</dbReference>
<dbReference type="OrthoDB" id="10250730at2759"/>
<dbReference type="SMART" id="SM00849">
    <property type="entry name" value="Lactamase_B"/>
    <property type="match status" value="1"/>
</dbReference>
<evidence type="ECO:0000256" key="4">
    <source>
        <dbReference type="ARBA" id="ARBA00022801"/>
    </source>
</evidence>
<dbReference type="InterPro" id="IPR001279">
    <property type="entry name" value="Metallo-B-lactamas"/>
</dbReference>
<keyword evidence="4" id="KW-0378">Hydrolase</keyword>
<dbReference type="Pfam" id="PF00753">
    <property type="entry name" value="Lactamase_B"/>
    <property type="match status" value="1"/>
</dbReference>
<evidence type="ECO:0000256" key="1">
    <source>
        <dbReference type="ARBA" id="ARBA00001947"/>
    </source>
</evidence>
<dbReference type="GO" id="GO:0046872">
    <property type="term" value="F:metal ion binding"/>
    <property type="evidence" value="ECO:0007669"/>
    <property type="project" value="UniProtKB-KW"/>
</dbReference>
<dbReference type="AlphaFoldDB" id="A0A6A7B7J6"/>
<sequence>MLHLGNLEVDEAWIIRGANSSTHSNPNPANARRKLLLAAYLISHPTHGLILFETGAGTEYPEIVGPQVDDIFTRVEYTPAMNLDAQIALTGHSITDIKMVIMGHLHLDHAGGLEYFKNTNVPVHVHETELKYAFYSVASKTDNHVYLPHYLSFDINWVPFHGSYFEIAPGLNLHHAPGHTPGLCILQVNLKESGTWVFTSDMYHVKENWRDAVPQGWLVRDYEAWFRSHQMVKGIVGRTGAKVVLGHCWETVRELGVEFAPRGYE</sequence>
<keyword evidence="5" id="KW-0862">Zinc</keyword>
<accession>A0A6A7B7J6</accession>
<evidence type="ECO:0000256" key="3">
    <source>
        <dbReference type="ARBA" id="ARBA00022723"/>
    </source>
</evidence>
<dbReference type="CDD" id="cd07729">
    <property type="entry name" value="AHL_lactonase_MBL-fold"/>
    <property type="match status" value="1"/>
</dbReference>
<evidence type="ECO:0000256" key="5">
    <source>
        <dbReference type="ARBA" id="ARBA00022833"/>
    </source>
</evidence>
<dbReference type="InterPro" id="IPR051013">
    <property type="entry name" value="MBL_superfamily_lactonases"/>
</dbReference>
<gene>
    <name evidence="7" type="ORF">T440DRAFT_498918</name>
</gene>
<evidence type="ECO:0000259" key="6">
    <source>
        <dbReference type="SMART" id="SM00849"/>
    </source>
</evidence>
<dbReference type="PANTHER" id="PTHR42978">
    <property type="entry name" value="QUORUM-QUENCHING LACTONASE YTNP-RELATED-RELATED"/>
    <property type="match status" value="1"/>
</dbReference>
<comment type="similarity">
    <text evidence="2">Belongs to the metallo-beta-lactamase superfamily.</text>
</comment>
<keyword evidence="3" id="KW-0479">Metal-binding</keyword>
<dbReference type="GO" id="GO:0016787">
    <property type="term" value="F:hydrolase activity"/>
    <property type="evidence" value="ECO:0007669"/>
    <property type="project" value="UniProtKB-KW"/>
</dbReference>
<keyword evidence="8" id="KW-1185">Reference proteome</keyword>
<name>A0A6A7B7J6_9PLEO</name>
<reference evidence="7" key="1">
    <citation type="submission" date="2020-01" db="EMBL/GenBank/DDBJ databases">
        <authorList>
            <consortium name="DOE Joint Genome Institute"/>
            <person name="Haridas S."/>
            <person name="Albert R."/>
            <person name="Binder M."/>
            <person name="Bloem J."/>
            <person name="Labutti K."/>
            <person name="Salamov A."/>
            <person name="Andreopoulos B."/>
            <person name="Baker S.E."/>
            <person name="Barry K."/>
            <person name="Bills G."/>
            <person name="Bluhm B.H."/>
            <person name="Cannon C."/>
            <person name="Castanera R."/>
            <person name="Culley D.E."/>
            <person name="Daum C."/>
            <person name="Ezra D."/>
            <person name="Gonzalez J.B."/>
            <person name="Henrissat B."/>
            <person name="Kuo A."/>
            <person name="Liang C."/>
            <person name="Lipzen A."/>
            <person name="Lutzoni F."/>
            <person name="Magnuson J."/>
            <person name="Mondo S."/>
            <person name="Nolan M."/>
            <person name="Ohm R."/>
            <person name="Pangilinan J."/>
            <person name="Park H.-J."/>
            <person name="Ramirez L."/>
            <person name="Alfaro M."/>
            <person name="Sun H."/>
            <person name="Tritt A."/>
            <person name="Yoshinaga Y."/>
            <person name="Zwiers L.-H."/>
            <person name="Turgeon B.G."/>
            <person name="Goodwin S.B."/>
            <person name="Spatafora J.W."/>
            <person name="Crous P.W."/>
            <person name="Grigoriev I.V."/>
        </authorList>
    </citation>
    <scope>NUCLEOTIDE SEQUENCE</scope>
    <source>
        <strain evidence="7">IPT5</strain>
    </source>
</reference>
<dbReference type="SUPFAM" id="SSF56281">
    <property type="entry name" value="Metallo-hydrolase/oxidoreductase"/>
    <property type="match status" value="1"/>
</dbReference>
<dbReference type="Proteomes" id="UP000799423">
    <property type="component" value="Unassembled WGS sequence"/>
</dbReference>
<dbReference type="InterPro" id="IPR036866">
    <property type="entry name" value="RibonucZ/Hydroxyglut_hydro"/>
</dbReference>
<evidence type="ECO:0000313" key="7">
    <source>
        <dbReference type="EMBL" id="KAF2850737.1"/>
    </source>
</evidence>